<keyword evidence="2" id="KW-1185">Reference proteome</keyword>
<dbReference type="Proteomes" id="UP001454036">
    <property type="component" value="Unassembled WGS sequence"/>
</dbReference>
<sequence>MKDQHVSDDEDQLEISSGDYCWWRSSTEYDESVNLKSEGQNLSKISPEVKILREMDRLALVSPEGLDDLCHKLIAFRAGDFWVPTGGVTKEDIVIPPVNTILLLGFHNAGKSSLVNLMYSVLGRSGLIPFAQTSSGNGFGYRSLSMEEHNVLRSTCSGFCVYDTRGFNYDQLEESLEELSNWMTKGVHHKEVSSQIEEKVSRHEMHLPSLSSYSAFTTRRVNCIMVVANVAEISEGVKLGDKTALEALKQLYNFATLKKFNENPILILTHGDMLPVDDRIDTRAKICGHLGISETTGTYDIVCVTEFGLIANEYDPISAYAVSEAVYRALLMSDRSHLPRKNFLDTEDCWLFLWVSSSCFQQVGAKEIQLMNMKFWVY</sequence>
<reference evidence="1 2" key="1">
    <citation type="submission" date="2024-01" db="EMBL/GenBank/DDBJ databases">
        <title>The complete chloroplast genome sequence of Lithospermum erythrorhizon: insights into the phylogenetic relationship among Boraginaceae species and the maternal lineages of purple gromwells.</title>
        <authorList>
            <person name="Okada T."/>
            <person name="Watanabe K."/>
        </authorList>
    </citation>
    <scope>NUCLEOTIDE SEQUENCE [LARGE SCALE GENOMIC DNA]</scope>
</reference>
<dbReference type="Gene3D" id="3.40.50.300">
    <property type="entry name" value="P-loop containing nucleotide triphosphate hydrolases"/>
    <property type="match status" value="1"/>
</dbReference>
<dbReference type="PANTHER" id="PTHR14241:SF33">
    <property type="entry name" value="G DOMAIN-CONTAINING PROTEIN"/>
    <property type="match status" value="1"/>
</dbReference>
<name>A0AAV3RZB2_LITER</name>
<accession>A0AAV3RZB2</accession>
<comment type="caution">
    <text evidence="1">The sequence shown here is derived from an EMBL/GenBank/DDBJ whole genome shotgun (WGS) entry which is preliminary data.</text>
</comment>
<protein>
    <submittedName>
        <fullName evidence="1">Uncharacterized protein</fullName>
    </submittedName>
</protein>
<dbReference type="AlphaFoldDB" id="A0AAV3RZB2"/>
<gene>
    <name evidence="1" type="ORF">LIER_32479</name>
</gene>
<evidence type="ECO:0000313" key="1">
    <source>
        <dbReference type="EMBL" id="GAA0185191.1"/>
    </source>
</evidence>
<dbReference type="PANTHER" id="PTHR14241">
    <property type="entry name" value="INTERFERON-INDUCED PROTEIN 44"/>
    <property type="match status" value="1"/>
</dbReference>
<dbReference type="SUPFAM" id="SSF52540">
    <property type="entry name" value="P-loop containing nucleoside triphosphate hydrolases"/>
    <property type="match status" value="2"/>
</dbReference>
<evidence type="ECO:0000313" key="2">
    <source>
        <dbReference type="Proteomes" id="UP001454036"/>
    </source>
</evidence>
<dbReference type="InterPro" id="IPR027417">
    <property type="entry name" value="P-loop_NTPase"/>
</dbReference>
<proteinExistence type="predicted"/>
<organism evidence="1 2">
    <name type="scientific">Lithospermum erythrorhizon</name>
    <name type="common">Purple gromwell</name>
    <name type="synonym">Lithospermum officinale var. erythrorhizon</name>
    <dbReference type="NCBI Taxonomy" id="34254"/>
    <lineage>
        <taxon>Eukaryota</taxon>
        <taxon>Viridiplantae</taxon>
        <taxon>Streptophyta</taxon>
        <taxon>Embryophyta</taxon>
        <taxon>Tracheophyta</taxon>
        <taxon>Spermatophyta</taxon>
        <taxon>Magnoliopsida</taxon>
        <taxon>eudicotyledons</taxon>
        <taxon>Gunneridae</taxon>
        <taxon>Pentapetalae</taxon>
        <taxon>asterids</taxon>
        <taxon>lamiids</taxon>
        <taxon>Boraginales</taxon>
        <taxon>Boraginaceae</taxon>
        <taxon>Boraginoideae</taxon>
        <taxon>Lithospermeae</taxon>
        <taxon>Lithospermum</taxon>
    </lineage>
</organism>
<dbReference type="EMBL" id="BAABME010012508">
    <property type="protein sequence ID" value="GAA0185191.1"/>
    <property type="molecule type" value="Genomic_DNA"/>
</dbReference>